<dbReference type="Proteomes" id="UP000325811">
    <property type="component" value="Chromosome I"/>
</dbReference>
<sequence length="34" mass="3752">MAATGGAIFGVEGMFIHQLVAMDRRLKHCFTQSK</sequence>
<evidence type="ECO:0000313" key="2">
    <source>
        <dbReference type="Proteomes" id="UP000325811"/>
    </source>
</evidence>
<name>A0A5Q4Z749_9BURK</name>
<proteinExistence type="predicted"/>
<accession>A0A5Q4Z749</accession>
<dbReference type="AlphaFoldDB" id="A0A5Q4Z749"/>
<evidence type="ECO:0000313" key="1">
    <source>
        <dbReference type="EMBL" id="VVD29195.1"/>
    </source>
</evidence>
<gene>
    <name evidence="1" type="ORF">PDMSB3_2739</name>
</gene>
<dbReference type="EMBL" id="LR699553">
    <property type="protein sequence ID" value="VVD29195.1"/>
    <property type="molecule type" value="Genomic_DNA"/>
</dbReference>
<dbReference type="KEGG" id="pdio:PDMSB3_2739"/>
<reference evidence="1 2" key="1">
    <citation type="submission" date="2019-08" db="EMBL/GenBank/DDBJ databases">
        <authorList>
            <person name="Herpell B J."/>
        </authorList>
    </citation>
    <scope>NUCLEOTIDE SEQUENCE [LARGE SCALE GENOMIC DNA]</scope>
    <source>
        <strain evidence="2">Msb3</strain>
    </source>
</reference>
<keyword evidence="2" id="KW-1185">Reference proteome</keyword>
<protein>
    <submittedName>
        <fullName evidence="1">Uncharacterized protein</fullName>
    </submittedName>
</protein>
<organism evidence="1 2">
    <name type="scientific">Paraburkholderia dioscoreae</name>
    <dbReference type="NCBI Taxonomy" id="2604047"/>
    <lineage>
        <taxon>Bacteria</taxon>
        <taxon>Pseudomonadati</taxon>
        <taxon>Pseudomonadota</taxon>
        <taxon>Betaproteobacteria</taxon>
        <taxon>Burkholderiales</taxon>
        <taxon>Burkholderiaceae</taxon>
        <taxon>Paraburkholderia</taxon>
    </lineage>
</organism>